<name>A0A2V1DYT5_9PLEO</name>
<reference evidence="2 3" key="1">
    <citation type="journal article" date="2018" name="Sci. Rep.">
        <title>Comparative genomics provides insights into the lifestyle and reveals functional heterogeneity of dark septate endophytic fungi.</title>
        <authorList>
            <person name="Knapp D.G."/>
            <person name="Nemeth J.B."/>
            <person name="Barry K."/>
            <person name="Hainaut M."/>
            <person name="Henrissat B."/>
            <person name="Johnson J."/>
            <person name="Kuo A."/>
            <person name="Lim J.H.P."/>
            <person name="Lipzen A."/>
            <person name="Nolan M."/>
            <person name="Ohm R.A."/>
            <person name="Tamas L."/>
            <person name="Grigoriev I.V."/>
            <person name="Spatafora J.W."/>
            <person name="Nagy L.G."/>
            <person name="Kovacs G.M."/>
        </authorList>
    </citation>
    <scope>NUCLEOTIDE SEQUENCE [LARGE SCALE GENOMIC DNA]</scope>
    <source>
        <strain evidence="2 3">DSE2036</strain>
    </source>
</reference>
<protein>
    <submittedName>
        <fullName evidence="2">Uncharacterized protein</fullName>
    </submittedName>
</protein>
<feature type="region of interest" description="Disordered" evidence="1">
    <location>
        <begin position="1"/>
        <end position="46"/>
    </location>
</feature>
<accession>A0A2V1DYT5</accession>
<sequence>MGEGAPAKPYLPFPAGAHTPQPTRTPRLPGDLSISPNLPMEYRSDGQKTLSSASHLTIYTLHVLPYRPPPIHLLAASDTSGLIQTTKAHPLHITISPSHSIIAPLLPRIHPPQCFKTPITPPDHSILPVMYPFLAYTTQSPHFIELPMNKPAL</sequence>
<evidence type="ECO:0000313" key="2">
    <source>
        <dbReference type="EMBL" id="PVI03229.1"/>
    </source>
</evidence>
<dbReference type="AlphaFoldDB" id="A0A2V1DYT5"/>
<keyword evidence="3" id="KW-1185">Reference proteome</keyword>
<evidence type="ECO:0000313" key="3">
    <source>
        <dbReference type="Proteomes" id="UP000244855"/>
    </source>
</evidence>
<dbReference type="EMBL" id="KZ805334">
    <property type="protein sequence ID" value="PVI03229.1"/>
    <property type="molecule type" value="Genomic_DNA"/>
</dbReference>
<evidence type="ECO:0000256" key="1">
    <source>
        <dbReference type="SAM" id="MobiDB-lite"/>
    </source>
</evidence>
<gene>
    <name evidence="2" type="ORF">DM02DRAFT_265932</name>
</gene>
<organism evidence="2 3">
    <name type="scientific">Periconia macrospinosa</name>
    <dbReference type="NCBI Taxonomy" id="97972"/>
    <lineage>
        <taxon>Eukaryota</taxon>
        <taxon>Fungi</taxon>
        <taxon>Dikarya</taxon>
        <taxon>Ascomycota</taxon>
        <taxon>Pezizomycotina</taxon>
        <taxon>Dothideomycetes</taxon>
        <taxon>Pleosporomycetidae</taxon>
        <taxon>Pleosporales</taxon>
        <taxon>Massarineae</taxon>
        <taxon>Periconiaceae</taxon>
        <taxon>Periconia</taxon>
    </lineage>
</organism>
<dbReference type="Proteomes" id="UP000244855">
    <property type="component" value="Unassembled WGS sequence"/>
</dbReference>
<proteinExistence type="predicted"/>